<dbReference type="Pfam" id="PF01643">
    <property type="entry name" value="Acyl-ACP_TE"/>
    <property type="match status" value="1"/>
</dbReference>
<evidence type="ECO:0000313" key="4">
    <source>
        <dbReference type="EMBL" id="CAB4582325.1"/>
    </source>
</evidence>
<dbReference type="EMBL" id="CAFAAD010000032">
    <property type="protein sequence ID" value="CAB4788858.1"/>
    <property type="molecule type" value="Genomic_DNA"/>
</dbReference>
<evidence type="ECO:0000313" key="9">
    <source>
        <dbReference type="EMBL" id="CAB5075407.1"/>
    </source>
</evidence>
<dbReference type="EMBL" id="CAEZTY010000019">
    <property type="protein sequence ID" value="CAB4582325.1"/>
    <property type="molecule type" value="Genomic_DNA"/>
</dbReference>
<dbReference type="GO" id="GO:0016790">
    <property type="term" value="F:thiolester hydrolase activity"/>
    <property type="evidence" value="ECO:0007669"/>
    <property type="project" value="InterPro"/>
</dbReference>
<accession>A0A6J6P953</accession>
<dbReference type="EMBL" id="CAFBNJ010000014">
    <property type="protein sequence ID" value="CAB4944729.1"/>
    <property type="molecule type" value="Genomic_DNA"/>
</dbReference>
<dbReference type="InterPro" id="IPR029069">
    <property type="entry name" value="HotDog_dom_sf"/>
</dbReference>
<evidence type="ECO:0000313" key="7">
    <source>
        <dbReference type="EMBL" id="CAB4944729.1"/>
    </source>
</evidence>
<feature type="domain" description="Acyl-ACP thioesterase-like C-terminal" evidence="2">
    <location>
        <begin position="281"/>
        <end position="307"/>
    </location>
</feature>
<dbReference type="EMBL" id="CAFBRD010000017">
    <property type="protein sequence ID" value="CAB5075407.1"/>
    <property type="molecule type" value="Genomic_DNA"/>
</dbReference>
<evidence type="ECO:0000313" key="6">
    <source>
        <dbReference type="EMBL" id="CAB4788858.1"/>
    </source>
</evidence>
<sequence>MYAVVTASAQRSPGRVLMTKGRKSICLGGIPSGGNGHVGARCHRRDGGRNGRITRCGGGREHELHRTMPVVAPSTELLEIGLFPFLPRDRGLASLVMGNADSAAEQGSTRRSERENGASRVLPLPASGRVFRRERRVRLGDVDATGRLRLDAVARYLQDVATDDSDDVGSLEARAWVVRRTLIEQRKAMRNSEDVSLATFCSGMGSRWAERRVSMTGEHGGSVEAVTLWVHLDPVTGRPKTLPAEFVATYTEPSGGREVTARQVHDPVVPGDDGVHTMPWWPRVTDLDVLNHVNNAVSWEVVEQTLERVRARELLDLDTGSSLRAEVEFRDAIDHDVVIAAMPLTIAYRVVNDVLEIALWSTDAETVHMTAQVTSLG</sequence>
<reference evidence="5" key="1">
    <citation type="submission" date="2020-05" db="EMBL/GenBank/DDBJ databases">
        <authorList>
            <person name="Chiriac C."/>
            <person name="Salcher M."/>
            <person name="Ghai R."/>
            <person name="Kavagutti S V."/>
        </authorList>
    </citation>
    <scope>NUCLEOTIDE SEQUENCE</scope>
</reference>
<organism evidence="5">
    <name type="scientific">freshwater metagenome</name>
    <dbReference type="NCBI Taxonomy" id="449393"/>
    <lineage>
        <taxon>unclassified sequences</taxon>
        <taxon>metagenomes</taxon>
        <taxon>ecological metagenomes</taxon>
    </lineage>
</organism>
<protein>
    <submittedName>
        <fullName evidence="5">Unannotated protein</fullName>
    </submittedName>
</protein>
<dbReference type="EMBL" id="CAEZXY010000004">
    <property type="protein sequence ID" value="CAB4695012.1"/>
    <property type="molecule type" value="Genomic_DNA"/>
</dbReference>
<name>A0A6J6P953_9ZZZZ</name>
<dbReference type="SUPFAM" id="SSF54637">
    <property type="entry name" value="Thioesterase/thiol ester dehydrase-isomerase"/>
    <property type="match status" value="2"/>
</dbReference>
<dbReference type="InterPro" id="IPR049427">
    <property type="entry name" value="Acyl-ACP_TE_C"/>
</dbReference>
<evidence type="ECO:0000313" key="3">
    <source>
        <dbReference type="EMBL" id="CAB4332496.1"/>
    </source>
</evidence>
<feature type="domain" description="Acyl-ACP thioesterase N-terminal hotdog" evidence="1">
    <location>
        <begin position="128"/>
        <end position="250"/>
    </location>
</feature>
<dbReference type="GO" id="GO:0006633">
    <property type="term" value="P:fatty acid biosynthetic process"/>
    <property type="evidence" value="ECO:0007669"/>
    <property type="project" value="InterPro"/>
</dbReference>
<proteinExistence type="predicted"/>
<dbReference type="InterPro" id="IPR002864">
    <property type="entry name" value="Acyl-ACP_thioesterase_NHD"/>
</dbReference>
<evidence type="ECO:0000313" key="5">
    <source>
        <dbReference type="EMBL" id="CAB4695012.1"/>
    </source>
</evidence>
<dbReference type="Gene3D" id="3.10.129.10">
    <property type="entry name" value="Hotdog Thioesterase"/>
    <property type="match status" value="1"/>
</dbReference>
<evidence type="ECO:0000313" key="8">
    <source>
        <dbReference type="EMBL" id="CAB4975178.1"/>
    </source>
</evidence>
<dbReference type="AlphaFoldDB" id="A0A6J6P953"/>
<gene>
    <name evidence="4" type="ORF">UFOPK1762_00718</name>
    <name evidence="5" type="ORF">UFOPK2624_00200</name>
    <name evidence="6" type="ORF">UFOPK2969_00613</name>
    <name evidence="3" type="ORF">UFOPK3331_00311</name>
    <name evidence="7" type="ORF">UFOPK3785_00432</name>
    <name evidence="8" type="ORF">UFOPK3927_00385</name>
    <name evidence="9" type="ORF">UFOPK4371_00495</name>
</gene>
<evidence type="ECO:0000259" key="1">
    <source>
        <dbReference type="Pfam" id="PF01643"/>
    </source>
</evidence>
<evidence type="ECO:0000259" key="2">
    <source>
        <dbReference type="Pfam" id="PF20791"/>
    </source>
</evidence>
<dbReference type="EMBL" id="CAESAL010000006">
    <property type="protein sequence ID" value="CAB4332496.1"/>
    <property type="molecule type" value="Genomic_DNA"/>
</dbReference>
<dbReference type="EMBL" id="CAFBOK010000028">
    <property type="protein sequence ID" value="CAB4975178.1"/>
    <property type="molecule type" value="Genomic_DNA"/>
</dbReference>
<dbReference type="Pfam" id="PF20791">
    <property type="entry name" value="Acyl-ACP_TE_C"/>
    <property type="match status" value="1"/>
</dbReference>